<sequence length="483" mass="55126">METIFVPSLSLPQFPKSQTLSNSPLLVHSKPTSLAFNSVTHHHSTKCFLLHPQAGVRLKAKEKQNLGVVQASEAASPKTTTTTTTTNVNIAERWLLEPVGVVGNCTSLYFRSMYPIWDATCTNLKALTWNKEIHVRISSWDSFTLPSCWYRIPNHLNVHHDAQQKRKLTTLSLANAGSISLPQTHNCSTRQDSNNRFRHHSNLNQNHKHILFLQFFPDRDTKDANNQNSRTRNYYQHQVDKQGEFKKNNKASLFTNMWWVDVKAALSQRINWEGILCSTMVILKDPKLAMPHLSVPDIRYVDWAELRRKGFKGVVFDKDNTITVPYSLKPWPPLESSLECCKLEFGDDIAVFSNSAGLHQYDHDGSKARMLEGAIGIKVIKHRVKKPAGTAEEIEKHFGCEASRLIMVGDRPFTDIVYGNRNGFLTILTEPLSLAEEPFIVKQVRKLESSFVRYWSRRGLKPLDQRLLPDPKLCVREPYPSQD</sequence>
<dbReference type="Pfam" id="PF09419">
    <property type="entry name" value="PGP_phosphatase"/>
    <property type="match status" value="1"/>
</dbReference>
<dbReference type="InterPro" id="IPR006549">
    <property type="entry name" value="HAD-SF_hydro_IIIA"/>
</dbReference>
<proteinExistence type="predicted"/>
<keyword evidence="2" id="KW-1185">Reference proteome</keyword>
<dbReference type="InterPro" id="IPR036412">
    <property type="entry name" value="HAD-like_sf"/>
</dbReference>
<gene>
    <name evidence="1" type="ORF">DEO72_LG1g2801</name>
</gene>
<dbReference type="NCBIfam" id="TIGR01662">
    <property type="entry name" value="HAD-SF-IIIA"/>
    <property type="match status" value="1"/>
</dbReference>
<dbReference type="InterPro" id="IPR023214">
    <property type="entry name" value="HAD_sf"/>
</dbReference>
<dbReference type="Gene3D" id="3.40.50.1000">
    <property type="entry name" value="HAD superfamily/HAD-like"/>
    <property type="match status" value="1"/>
</dbReference>
<reference evidence="1 2" key="1">
    <citation type="submission" date="2019-04" db="EMBL/GenBank/DDBJ databases">
        <title>An improved genome assembly and genetic linkage map for asparagus bean, Vigna unguiculata ssp. sesquipedialis.</title>
        <authorList>
            <person name="Xia Q."/>
            <person name="Zhang R."/>
            <person name="Dong Y."/>
        </authorList>
    </citation>
    <scope>NUCLEOTIDE SEQUENCE [LARGE SCALE GENOMIC DNA]</scope>
    <source>
        <tissue evidence="1">Leaf</tissue>
    </source>
</reference>
<name>A0A4D6KNN2_VIGUN</name>
<dbReference type="PANTHER" id="PTHR19288:SF25">
    <property type="entry name" value="PHOSPHATIDYLGLYCEROPHOSPHATASE GEP4, MITOCHONDRIAL"/>
    <property type="match status" value="1"/>
</dbReference>
<dbReference type="Proteomes" id="UP000501690">
    <property type="component" value="Linkage Group LG1"/>
</dbReference>
<dbReference type="GO" id="GO:0005737">
    <property type="term" value="C:cytoplasm"/>
    <property type="evidence" value="ECO:0007669"/>
    <property type="project" value="TreeGrafter"/>
</dbReference>
<dbReference type="NCBIfam" id="TIGR01668">
    <property type="entry name" value="YqeG_hyp_ppase"/>
    <property type="match status" value="1"/>
</dbReference>
<evidence type="ECO:0000313" key="2">
    <source>
        <dbReference type="Proteomes" id="UP000501690"/>
    </source>
</evidence>
<dbReference type="FunFam" id="3.40.50.1000:FF:000148">
    <property type="entry name" value="Haloacid dehalogenase superfamily protein"/>
    <property type="match status" value="1"/>
</dbReference>
<dbReference type="PANTHER" id="PTHR19288">
    <property type="entry name" value="4-NITROPHENYLPHOSPHATASE-RELATED"/>
    <property type="match status" value="1"/>
</dbReference>
<dbReference type="EMBL" id="CP039345">
    <property type="protein sequence ID" value="QCD79162.1"/>
    <property type="molecule type" value="Genomic_DNA"/>
</dbReference>
<evidence type="ECO:0000313" key="1">
    <source>
        <dbReference type="EMBL" id="QCD79162.1"/>
    </source>
</evidence>
<dbReference type="SUPFAM" id="SSF56784">
    <property type="entry name" value="HAD-like"/>
    <property type="match status" value="1"/>
</dbReference>
<protein>
    <submittedName>
        <fullName evidence="1">Mitochondrial PGP phosphatase</fullName>
    </submittedName>
</protein>
<dbReference type="InterPro" id="IPR027706">
    <property type="entry name" value="PGP_Pase"/>
</dbReference>
<dbReference type="AlphaFoldDB" id="A0A4D6KNN2"/>
<accession>A0A4D6KNN2</accession>
<dbReference type="InterPro" id="IPR010021">
    <property type="entry name" value="PGPP1/Gep4"/>
</dbReference>
<organism evidence="1 2">
    <name type="scientific">Vigna unguiculata</name>
    <name type="common">Cowpea</name>
    <dbReference type="NCBI Taxonomy" id="3917"/>
    <lineage>
        <taxon>Eukaryota</taxon>
        <taxon>Viridiplantae</taxon>
        <taxon>Streptophyta</taxon>
        <taxon>Embryophyta</taxon>
        <taxon>Tracheophyta</taxon>
        <taxon>Spermatophyta</taxon>
        <taxon>Magnoliopsida</taxon>
        <taxon>eudicotyledons</taxon>
        <taxon>Gunneridae</taxon>
        <taxon>Pentapetalae</taxon>
        <taxon>rosids</taxon>
        <taxon>fabids</taxon>
        <taxon>Fabales</taxon>
        <taxon>Fabaceae</taxon>
        <taxon>Papilionoideae</taxon>
        <taxon>50 kb inversion clade</taxon>
        <taxon>NPAAA clade</taxon>
        <taxon>indigoferoid/millettioid clade</taxon>
        <taxon>Phaseoleae</taxon>
        <taxon>Vigna</taxon>
    </lineage>
</organism>
<dbReference type="GO" id="GO:0008962">
    <property type="term" value="F:phosphatidylglycerophosphatase activity"/>
    <property type="evidence" value="ECO:0007669"/>
    <property type="project" value="InterPro"/>
</dbReference>